<feature type="compositionally biased region" description="Polar residues" evidence="14">
    <location>
        <begin position="27"/>
        <end position="41"/>
    </location>
</feature>
<dbReference type="GO" id="GO:0033554">
    <property type="term" value="P:cellular response to stress"/>
    <property type="evidence" value="ECO:0007669"/>
    <property type="project" value="UniProtKB-ARBA"/>
</dbReference>
<evidence type="ECO:0000256" key="6">
    <source>
        <dbReference type="ARBA" id="ARBA00022553"/>
    </source>
</evidence>
<feature type="compositionally biased region" description="Low complexity" evidence="14">
    <location>
        <begin position="496"/>
        <end position="507"/>
    </location>
</feature>
<dbReference type="Pfam" id="PF00782">
    <property type="entry name" value="DSPc"/>
    <property type="match status" value="1"/>
</dbReference>
<dbReference type="EMBL" id="BQFW01000012">
    <property type="protein sequence ID" value="GJJ76400.1"/>
    <property type="molecule type" value="Genomic_DNA"/>
</dbReference>
<keyword evidence="5" id="KW-0963">Cytoplasm</keyword>
<dbReference type="GO" id="GO:0005737">
    <property type="term" value="C:cytoplasm"/>
    <property type="evidence" value="ECO:0007669"/>
    <property type="project" value="UniProtKB-SubCell"/>
</dbReference>
<dbReference type="GO" id="GO:0051321">
    <property type="term" value="P:meiotic cell cycle"/>
    <property type="evidence" value="ECO:0007669"/>
    <property type="project" value="UniProtKB-KW"/>
</dbReference>
<keyword evidence="11" id="KW-0539">Nucleus</keyword>
<dbReference type="GO" id="GO:0000278">
    <property type="term" value="P:mitotic cell cycle"/>
    <property type="evidence" value="ECO:0007669"/>
    <property type="project" value="UniProtKB-ARBA"/>
</dbReference>
<reference evidence="17" key="1">
    <citation type="submission" date="2021-11" db="EMBL/GenBank/DDBJ databases">
        <authorList>
            <person name="Herlambang A."/>
            <person name="Guo Y."/>
            <person name="Takashima Y."/>
            <person name="Nishizawa T."/>
        </authorList>
    </citation>
    <scope>NUCLEOTIDE SEQUENCE</scope>
    <source>
        <strain evidence="17">E1425</strain>
    </source>
</reference>
<dbReference type="InterPro" id="IPR003595">
    <property type="entry name" value="Tyr_Pase_cat"/>
</dbReference>
<dbReference type="PROSITE" id="PS50056">
    <property type="entry name" value="TYR_PHOSPHATASE_2"/>
    <property type="match status" value="1"/>
</dbReference>
<dbReference type="GO" id="GO:0051301">
    <property type="term" value="P:cell division"/>
    <property type="evidence" value="ECO:0007669"/>
    <property type="project" value="UniProtKB-KW"/>
</dbReference>
<dbReference type="InterPro" id="IPR016130">
    <property type="entry name" value="Tyr_Pase_AS"/>
</dbReference>
<dbReference type="OrthoDB" id="5632at2759"/>
<dbReference type="GO" id="GO:0032954">
    <property type="term" value="P:regulation of cytokinetic process"/>
    <property type="evidence" value="ECO:0007669"/>
    <property type="project" value="UniProtKB-ARBA"/>
</dbReference>
<dbReference type="PROSITE" id="PS00383">
    <property type="entry name" value="TYR_PHOSPHATASE_1"/>
    <property type="match status" value="1"/>
</dbReference>
<dbReference type="AlphaFoldDB" id="A0A9P3HH00"/>
<keyword evidence="18" id="KW-1185">Reference proteome</keyword>
<dbReference type="SUPFAM" id="SSF52799">
    <property type="entry name" value="(Phosphotyrosine protein) phosphatases II"/>
    <property type="match status" value="2"/>
</dbReference>
<dbReference type="GO" id="GO:0005815">
    <property type="term" value="C:microtubule organizing center"/>
    <property type="evidence" value="ECO:0007669"/>
    <property type="project" value="UniProtKB-ARBA"/>
</dbReference>
<evidence type="ECO:0000259" key="15">
    <source>
        <dbReference type="PROSITE" id="PS50054"/>
    </source>
</evidence>
<evidence type="ECO:0000256" key="11">
    <source>
        <dbReference type="ARBA" id="ARBA00023242"/>
    </source>
</evidence>
<dbReference type="GO" id="GO:0007096">
    <property type="term" value="P:regulation of exit from mitosis"/>
    <property type="evidence" value="ECO:0007669"/>
    <property type="project" value="UniProtKB-ARBA"/>
</dbReference>
<comment type="similarity">
    <text evidence="3">Belongs to the protein-tyrosine phosphatase family. Non-receptor class CDC14 subfamily.</text>
</comment>
<name>A0A9P3HH00_9FUNG</name>
<sequence length="838" mass="92565">MPPTLSLKRHDYEDETLSMANLKEATSATKLTQGAAHSTSLLAGRKHPSTPPPPSNPVRSWNRSHAAMQTHGIKLFKNEEDLEKQHEPMEWANEWDHGHRDTTTTTRGERAAALWDKVGGGGVGTVQGVAHSGPKSGSLGSVAMHVPRSPRAQGSPPTSMSNRGAHSQRGSDRRPSYHQGMLQMRGGHQRRRSVLDDVDREAPNVCEFMEDRLYFMWTNTAPISTSRTTYLTIDKYLTYMEFCHDFGPFNIADVFRFCCLMKERMEIAAAQGKILCLHTKPNDKKRANAAFAMSCYMMLLQNKTPEEAYAPIEYVHPPFTPYRDAADCPAHYTLSILDCLRGLRKGLDLGLLRLDQFDVKEYEHYERVVNGDFNWITPFFIAFAGPKDPMTRARLVELQARAAQAAAEAAAEGREATEEETTSEESSSSTLSSLASTRSNTPSPIQSSAGSSRISTPFITSSVMLPADQPRDCPLSSSLQASSIHSHHEDSKIKAPSPLSSSITSGSPEEDTVESYSNSASAREGKEEHVLMEGQPVVKKIRKKRTRLQKSFQSLLDYFEQKAKVHTVIRLNAPTYDKNHFLARGMQHMDMIFADGTNPPWSIVELFLEVSEEVIQFKQGVVAVHCMAGLGRTGTLIGAYLMRHFDMTAREVIAFLRLMRPGSVVGPQQSWLAENEWRLRGMQVKMEERMFGKAVARPPSPTNSLKSALQTPATDYDAVFSRASSAGLEPPANVIEGGSITLLDSDETASSVSSTSSTSSANASSDVTSEDTDDSDNGQGPGVIDPLDTIAVDVISDSANDFELVVNGIEAIPIQPRKHDDSHHNHRNHHQHHHHLHQ</sequence>
<keyword evidence="6" id="KW-0597">Phosphoprotein</keyword>
<evidence type="ECO:0000256" key="4">
    <source>
        <dbReference type="ARBA" id="ARBA00013064"/>
    </source>
</evidence>
<reference evidence="17" key="2">
    <citation type="journal article" date="2022" name="Microbiol. Resour. Announc.">
        <title>Whole-Genome Sequence of Entomortierella parvispora E1425, a Mucoromycotan Fungus Associated with Burkholderiaceae-Related Endosymbiotic Bacteria.</title>
        <authorList>
            <person name="Herlambang A."/>
            <person name="Guo Y."/>
            <person name="Takashima Y."/>
            <person name="Narisawa K."/>
            <person name="Ohta H."/>
            <person name="Nishizawa T."/>
        </authorList>
    </citation>
    <scope>NUCLEOTIDE SEQUENCE</scope>
    <source>
        <strain evidence="17">E1425</strain>
    </source>
</reference>
<dbReference type="InterPro" id="IPR029260">
    <property type="entry name" value="DSPn"/>
</dbReference>
<evidence type="ECO:0000256" key="5">
    <source>
        <dbReference type="ARBA" id="ARBA00022490"/>
    </source>
</evidence>
<keyword evidence="9" id="KW-0378">Hydrolase</keyword>
<feature type="region of interest" description="Disordered" evidence="14">
    <location>
        <begin position="125"/>
        <end position="193"/>
    </location>
</feature>
<comment type="caution">
    <text evidence="17">The sequence shown here is derived from an EMBL/GenBank/DDBJ whole genome shotgun (WGS) entry which is preliminary data.</text>
</comment>
<dbReference type="CDD" id="cd17657">
    <property type="entry name" value="CDC14_N"/>
    <property type="match status" value="1"/>
</dbReference>
<dbReference type="InterPro" id="IPR020422">
    <property type="entry name" value="TYR_PHOSPHATASE_DUAL_dom"/>
</dbReference>
<dbReference type="PANTHER" id="PTHR23339">
    <property type="entry name" value="TYROSINE SPECIFIC PROTEIN PHOSPHATASE AND DUAL SPECIFICITY PROTEIN PHOSPHATASE"/>
    <property type="match status" value="1"/>
</dbReference>
<evidence type="ECO:0000256" key="3">
    <source>
        <dbReference type="ARBA" id="ARBA00007315"/>
    </source>
</evidence>
<keyword evidence="8" id="KW-0498">Mitosis</keyword>
<keyword evidence="12" id="KW-0469">Meiosis</keyword>
<feature type="domain" description="Tyrosine-protein phosphatase" evidence="15">
    <location>
        <begin position="535"/>
        <end position="685"/>
    </location>
</feature>
<dbReference type="InterPro" id="IPR050561">
    <property type="entry name" value="PTP"/>
</dbReference>
<dbReference type="GO" id="GO:0004725">
    <property type="term" value="F:protein tyrosine phosphatase activity"/>
    <property type="evidence" value="ECO:0007669"/>
    <property type="project" value="UniProtKB-EC"/>
</dbReference>
<dbReference type="FunFam" id="3.90.190.10:FF:000038">
    <property type="entry name" value="Tyrosine-protein phosphatase CDC14"/>
    <property type="match status" value="1"/>
</dbReference>
<feature type="region of interest" description="Disordered" evidence="14">
    <location>
        <begin position="465"/>
        <end position="528"/>
    </location>
</feature>
<proteinExistence type="inferred from homology"/>
<evidence type="ECO:0000259" key="16">
    <source>
        <dbReference type="PROSITE" id="PS50056"/>
    </source>
</evidence>
<dbReference type="PROSITE" id="PS50054">
    <property type="entry name" value="TYR_PHOSPHATASE_DUAL"/>
    <property type="match status" value="1"/>
</dbReference>
<feature type="compositionally biased region" description="Polar residues" evidence="14">
    <location>
        <begin position="155"/>
        <end position="165"/>
    </location>
</feature>
<dbReference type="EC" id="3.1.3.48" evidence="4"/>
<dbReference type="GO" id="GO:0031981">
    <property type="term" value="C:nuclear lumen"/>
    <property type="evidence" value="ECO:0007669"/>
    <property type="project" value="UniProtKB-ARBA"/>
</dbReference>
<protein>
    <recommendedName>
        <fullName evidence="4">protein-tyrosine-phosphatase</fullName>
        <ecNumber evidence="4">3.1.3.48</ecNumber>
    </recommendedName>
</protein>
<evidence type="ECO:0000313" key="17">
    <source>
        <dbReference type="EMBL" id="GJJ76400.1"/>
    </source>
</evidence>
<dbReference type="InterPro" id="IPR000387">
    <property type="entry name" value="Tyr_Pase_dom"/>
</dbReference>
<feature type="compositionally biased region" description="Basic residues" evidence="14">
    <location>
        <begin position="824"/>
        <end position="838"/>
    </location>
</feature>
<evidence type="ECO:0000256" key="9">
    <source>
        <dbReference type="ARBA" id="ARBA00022801"/>
    </source>
</evidence>
<feature type="region of interest" description="Disordered" evidence="14">
    <location>
        <begin position="407"/>
        <end position="453"/>
    </location>
</feature>
<evidence type="ECO:0000256" key="13">
    <source>
        <dbReference type="ARBA" id="ARBA00023306"/>
    </source>
</evidence>
<feature type="domain" description="Tyrosine specific protein phosphatases" evidence="16">
    <location>
        <begin position="605"/>
        <end position="671"/>
    </location>
</feature>
<evidence type="ECO:0000256" key="10">
    <source>
        <dbReference type="ARBA" id="ARBA00022912"/>
    </source>
</evidence>
<feature type="region of interest" description="Disordered" evidence="14">
    <location>
        <begin position="816"/>
        <end position="838"/>
    </location>
</feature>
<gene>
    <name evidence="17" type="ORF">EMPS_08759</name>
</gene>
<evidence type="ECO:0000256" key="1">
    <source>
        <dbReference type="ARBA" id="ARBA00004123"/>
    </source>
</evidence>
<dbReference type="Proteomes" id="UP000827284">
    <property type="component" value="Unassembled WGS sequence"/>
</dbReference>
<feature type="region of interest" description="Disordered" evidence="14">
    <location>
        <begin position="27"/>
        <end position="61"/>
    </location>
</feature>
<evidence type="ECO:0000256" key="14">
    <source>
        <dbReference type="SAM" id="MobiDB-lite"/>
    </source>
</evidence>
<accession>A0A9P3HH00</accession>
<keyword evidence="7 17" id="KW-0132">Cell division</keyword>
<dbReference type="InterPro" id="IPR029021">
    <property type="entry name" value="Prot-tyrosine_phosphatase-like"/>
</dbReference>
<evidence type="ECO:0000256" key="7">
    <source>
        <dbReference type="ARBA" id="ARBA00022618"/>
    </source>
</evidence>
<dbReference type="SMART" id="SM00195">
    <property type="entry name" value="DSPc"/>
    <property type="match status" value="1"/>
</dbReference>
<feature type="compositionally biased region" description="Low complexity" evidence="14">
    <location>
        <begin position="748"/>
        <end position="767"/>
    </location>
</feature>
<comment type="subcellular location">
    <subcellularLocation>
        <location evidence="2">Cytoplasm</location>
    </subcellularLocation>
    <subcellularLocation>
        <location evidence="1">Nucleus</location>
    </subcellularLocation>
</comment>
<evidence type="ECO:0000256" key="2">
    <source>
        <dbReference type="ARBA" id="ARBA00004496"/>
    </source>
</evidence>
<keyword evidence="13" id="KW-0131">Cell cycle</keyword>
<feature type="compositionally biased region" description="Polar residues" evidence="14">
    <location>
        <begin position="440"/>
        <end position="453"/>
    </location>
</feature>
<feature type="compositionally biased region" description="Low complexity" evidence="14">
    <location>
        <begin position="424"/>
        <end position="439"/>
    </location>
</feature>
<dbReference type="Gene3D" id="3.90.190.10">
    <property type="entry name" value="Protein tyrosine phosphatase superfamily"/>
    <property type="match status" value="2"/>
</dbReference>
<dbReference type="Pfam" id="PF14671">
    <property type="entry name" value="DSPn"/>
    <property type="match status" value="1"/>
</dbReference>
<organism evidence="17 18">
    <name type="scientific">Entomortierella parvispora</name>
    <dbReference type="NCBI Taxonomy" id="205924"/>
    <lineage>
        <taxon>Eukaryota</taxon>
        <taxon>Fungi</taxon>
        <taxon>Fungi incertae sedis</taxon>
        <taxon>Mucoromycota</taxon>
        <taxon>Mortierellomycotina</taxon>
        <taxon>Mortierellomycetes</taxon>
        <taxon>Mortierellales</taxon>
        <taxon>Mortierellaceae</taxon>
        <taxon>Entomortierella</taxon>
    </lineage>
</organism>
<feature type="region of interest" description="Disordered" evidence="14">
    <location>
        <begin position="746"/>
        <end position="785"/>
    </location>
</feature>
<evidence type="ECO:0000256" key="12">
    <source>
        <dbReference type="ARBA" id="ARBA00023254"/>
    </source>
</evidence>
<dbReference type="InterPro" id="IPR000340">
    <property type="entry name" value="Dual-sp_phosphatase_cat-dom"/>
</dbReference>
<evidence type="ECO:0000313" key="18">
    <source>
        <dbReference type="Proteomes" id="UP000827284"/>
    </source>
</evidence>
<evidence type="ECO:0000256" key="8">
    <source>
        <dbReference type="ARBA" id="ARBA00022776"/>
    </source>
</evidence>
<keyword evidence="10" id="KW-0904">Protein phosphatase</keyword>
<dbReference type="SMART" id="SM00404">
    <property type="entry name" value="PTPc_motif"/>
    <property type="match status" value="1"/>
</dbReference>